<dbReference type="GO" id="GO:0005975">
    <property type="term" value="P:carbohydrate metabolic process"/>
    <property type="evidence" value="ECO:0007669"/>
    <property type="project" value="InterPro"/>
</dbReference>
<organism evidence="4">
    <name type="scientific">marine sediment metagenome</name>
    <dbReference type="NCBI Taxonomy" id="412755"/>
    <lineage>
        <taxon>unclassified sequences</taxon>
        <taxon>metagenomes</taxon>
        <taxon>ecological metagenomes</taxon>
    </lineage>
</organism>
<gene>
    <name evidence="4" type="ORF">S03H2_35179</name>
</gene>
<dbReference type="Gene3D" id="2.60.40.10">
    <property type="entry name" value="Immunoglobulins"/>
    <property type="match status" value="1"/>
</dbReference>
<evidence type="ECO:0000313" key="4">
    <source>
        <dbReference type="EMBL" id="GAH60789.1"/>
    </source>
</evidence>
<comment type="caution">
    <text evidence="4">The sequence shown here is derived from an EMBL/GenBank/DDBJ whole genome shotgun (WGS) entry which is preliminary data.</text>
</comment>
<dbReference type="GO" id="GO:0004553">
    <property type="term" value="F:hydrolase activity, hydrolyzing O-glycosyl compounds"/>
    <property type="evidence" value="ECO:0007669"/>
    <property type="project" value="InterPro"/>
</dbReference>
<dbReference type="InterPro" id="IPR013783">
    <property type="entry name" value="Ig-like_fold"/>
</dbReference>
<dbReference type="Gene3D" id="3.40.50.1700">
    <property type="entry name" value="Glycoside hydrolase family 3 C-terminal domain"/>
    <property type="match status" value="1"/>
</dbReference>
<dbReference type="SUPFAM" id="SSF52279">
    <property type="entry name" value="Beta-D-glucan exohydrolase, C-terminal domain"/>
    <property type="match status" value="1"/>
</dbReference>
<dbReference type="InterPro" id="IPR050288">
    <property type="entry name" value="Cellulose_deg_GH3"/>
</dbReference>
<dbReference type="Pfam" id="PF01915">
    <property type="entry name" value="Glyco_hydro_3_C"/>
    <property type="match status" value="1"/>
</dbReference>
<dbReference type="PANTHER" id="PTHR42715">
    <property type="entry name" value="BETA-GLUCOSIDASE"/>
    <property type="match status" value="1"/>
</dbReference>
<evidence type="ECO:0000256" key="2">
    <source>
        <dbReference type="ARBA" id="ARBA00022801"/>
    </source>
</evidence>
<dbReference type="EMBL" id="BARU01021504">
    <property type="protein sequence ID" value="GAH60789.1"/>
    <property type="molecule type" value="Genomic_DNA"/>
</dbReference>
<accession>X1I3W2</accession>
<proteinExistence type="inferred from homology"/>
<evidence type="ECO:0000256" key="1">
    <source>
        <dbReference type="ARBA" id="ARBA00005336"/>
    </source>
</evidence>
<feature type="domain" description="Glycoside hydrolase family 3 C-terminal" evidence="3">
    <location>
        <begin position="4"/>
        <end position="170"/>
    </location>
</feature>
<dbReference type="AlphaFoldDB" id="X1I3W2"/>
<dbReference type="InterPro" id="IPR036881">
    <property type="entry name" value="Glyco_hydro_3_C_sf"/>
</dbReference>
<protein>
    <recommendedName>
        <fullName evidence="3">Glycoside hydrolase family 3 C-terminal domain-containing protein</fullName>
    </recommendedName>
</protein>
<keyword evidence="2" id="KW-0378">Hydrolase</keyword>
<feature type="non-terminal residue" evidence="4">
    <location>
        <position position="221"/>
    </location>
</feature>
<evidence type="ECO:0000259" key="3">
    <source>
        <dbReference type="Pfam" id="PF01915"/>
    </source>
</evidence>
<sequence length="221" mass="24362">MGEDGGSSQVRPPYEITPLQGLKNKCRNKVEIVNSPSEADLVIIFAGLNHEKGMDSEHADRDSFDLPSEQIELINKTAQENPKTIVVLISGSPVNMVGWIENIPAVIEAWYAGQEAGNAIADILFGDVNPSGKLPITFPKKLSDSPAHVSTRTYPGNEKVFYDEGIFVGYRHFDTKKIEPLFPFGHGLSYTTFAYDNLKIDKKKVSEDDKFTVSIDITNSG</sequence>
<name>X1I3W2_9ZZZZ</name>
<dbReference type="PANTHER" id="PTHR42715:SF10">
    <property type="entry name" value="BETA-GLUCOSIDASE"/>
    <property type="match status" value="1"/>
</dbReference>
<reference evidence="4" key="1">
    <citation type="journal article" date="2014" name="Front. Microbiol.">
        <title>High frequency of phylogenetically diverse reductive dehalogenase-homologous genes in deep subseafloor sedimentary metagenomes.</title>
        <authorList>
            <person name="Kawai M."/>
            <person name="Futagami T."/>
            <person name="Toyoda A."/>
            <person name="Takaki Y."/>
            <person name="Nishi S."/>
            <person name="Hori S."/>
            <person name="Arai W."/>
            <person name="Tsubouchi T."/>
            <person name="Morono Y."/>
            <person name="Uchiyama I."/>
            <person name="Ito T."/>
            <person name="Fujiyama A."/>
            <person name="Inagaki F."/>
            <person name="Takami H."/>
        </authorList>
    </citation>
    <scope>NUCLEOTIDE SEQUENCE</scope>
    <source>
        <strain evidence="4">Expedition CK06-06</strain>
    </source>
</reference>
<dbReference type="InterPro" id="IPR002772">
    <property type="entry name" value="Glyco_hydro_3_C"/>
</dbReference>
<comment type="similarity">
    <text evidence="1">Belongs to the glycosyl hydrolase 3 family.</text>
</comment>